<dbReference type="InterPro" id="IPR037523">
    <property type="entry name" value="VOC_core"/>
</dbReference>
<dbReference type="Pfam" id="PF00903">
    <property type="entry name" value="Glyoxalase"/>
    <property type="match status" value="1"/>
</dbReference>
<sequence>MTNMPRTIPEGYTTVTPWIISPDTRALMAFLAEAFSAEDLGSFVNPDGSVGHAEMRIGTGIVMMFDARPHWPATPAFIRLYVEDAEALFEKAVAAGATPVTRVTHLAFGDKVGRIRDPLGNLWWLQQRVEEVSEEEMARRWNDPEWASAMAYVQSMDLVS</sequence>
<reference evidence="3" key="1">
    <citation type="journal article" date="2019" name="Int. J. Syst. Evol. Microbiol.">
        <title>The Global Catalogue of Microorganisms (GCM) 10K type strain sequencing project: providing services to taxonomists for standard genome sequencing and annotation.</title>
        <authorList>
            <consortium name="The Broad Institute Genomics Platform"/>
            <consortium name="The Broad Institute Genome Sequencing Center for Infectious Disease"/>
            <person name="Wu L."/>
            <person name="Ma J."/>
        </authorList>
    </citation>
    <scope>NUCLEOTIDE SEQUENCE [LARGE SCALE GENOMIC DNA]</scope>
    <source>
        <strain evidence="3">NBRC 112416</strain>
    </source>
</reference>
<name>A0ABQ5W0Y2_9HYPH</name>
<dbReference type="RefSeq" id="WP_284338825.1">
    <property type="nucleotide sequence ID" value="NZ_BSNS01000003.1"/>
</dbReference>
<dbReference type="PANTHER" id="PTHR34109">
    <property type="entry name" value="BNAUNNG04460D PROTEIN-RELATED"/>
    <property type="match status" value="1"/>
</dbReference>
<dbReference type="Gene3D" id="3.30.720.110">
    <property type="match status" value="1"/>
</dbReference>
<dbReference type="InterPro" id="IPR004360">
    <property type="entry name" value="Glyas_Fos-R_dOase_dom"/>
</dbReference>
<organism evidence="2 3">
    <name type="scientific">Devosia nitrariae</name>
    <dbReference type="NCBI Taxonomy" id="2071872"/>
    <lineage>
        <taxon>Bacteria</taxon>
        <taxon>Pseudomonadati</taxon>
        <taxon>Pseudomonadota</taxon>
        <taxon>Alphaproteobacteria</taxon>
        <taxon>Hyphomicrobiales</taxon>
        <taxon>Devosiaceae</taxon>
        <taxon>Devosia</taxon>
    </lineage>
</organism>
<proteinExistence type="predicted"/>
<dbReference type="Proteomes" id="UP001156691">
    <property type="component" value="Unassembled WGS sequence"/>
</dbReference>
<evidence type="ECO:0000313" key="3">
    <source>
        <dbReference type="Proteomes" id="UP001156691"/>
    </source>
</evidence>
<keyword evidence="3" id="KW-1185">Reference proteome</keyword>
<evidence type="ECO:0000313" key="2">
    <source>
        <dbReference type="EMBL" id="GLQ53378.1"/>
    </source>
</evidence>
<dbReference type="PANTHER" id="PTHR34109:SF1">
    <property type="entry name" value="VOC DOMAIN-CONTAINING PROTEIN"/>
    <property type="match status" value="1"/>
</dbReference>
<dbReference type="InterPro" id="IPR029068">
    <property type="entry name" value="Glyas_Bleomycin-R_OHBP_Dase"/>
</dbReference>
<comment type="caution">
    <text evidence="2">The sequence shown here is derived from an EMBL/GenBank/DDBJ whole genome shotgun (WGS) entry which is preliminary data.</text>
</comment>
<gene>
    <name evidence="2" type="ORF">GCM10010862_06360</name>
</gene>
<evidence type="ECO:0000259" key="1">
    <source>
        <dbReference type="PROSITE" id="PS51819"/>
    </source>
</evidence>
<dbReference type="SUPFAM" id="SSF54593">
    <property type="entry name" value="Glyoxalase/Bleomycin resistance protein/Dihydroxybiphenyl dioxygenase"/>
    <property type="match status" value="1"/>
</dbReference>
<dbReference type="Gene3D" id="3.30.720.120">
    <property type="match status" value="1"/>
</dbReference>
<protein>
    <submittedName>
        <fullName evidence="2">Glyoxalase</fullName>
    </submittedName>
</protein>
<accession>A0ABQ5W0Y2</accession>
<dbReference type="CDD" id="cd07246">
    <property type="entry name" value="VOC_like"/>
    <property type="match status" value="1"/>
</dbReference>
<feature type="domain" description="VOC" evidence="1">
    <location>
        <begin position="11"/>
        <end position="128"/>
    </location>
</feature>
<dbReference type="PROSITE" id="PS51819">
    <property type="entry name" value="VOC"/>
    <property type="match status" value="1"/>
</dbReference>
<dbReference type="EMBL" id="BSNS01000003">
    <property type="protein sequence ID" value="GLQ53378.1"/>
    <property type="molecule type" value="Genomic_DNA"/>
</dbReference>